<dbReference type="InterPro" id="IPR006016">
    <property type="entry name" value="UspA"/>
</dbReference>
<dbReference type="InterPro" id="IPR014729">
    <property type="entry name" value="Rossmann-like_a/b/a_fold"/>
</dbReference>
<evidence type="ECO:0000259" key="2">
    <source>
        <dbReference type="Pfam" id="PF00582"/>
    </source>
</evidence>
<evidence type="ECO:0000313" key="3">
    <source>
        <dbReference type="EMBL" id="GAA2357289.1"/>
    </source>
</evidence>
<comment type="similarity">
    <text evidence="1">Belongs to the universal stress protein A family.</text>
</comment>
<feature type="domain" description="UspA" evidence="2">
    <location>
        <begin position="149"/>
        <end position="284"/>
    </location>
</feature>
<comment type="caution">
    <text evidence="3">The sequence shown here is derived from an EMBL/GenBank/DDBJ whole genome shotgun (WGS) entry which is preliminary data.</text>
</comment>
<protein>
    <submittedName>
        <fullName evidence="3">Universal stress protein</fullName>
    </submittedName>
</protein>
<accession>A0ABN3GP81</accession>
<organism evidence="3 4">
    <name type="scientific">Dactylosporangium salmoneum</name>
    <dbReference type="NCBI Taxonomy" id="53361"/>
    <lineage>
        <taxon>Bacteria</taxon>
        <taxon>Bacillati</taxon>
        <taxon>Actinomycetota</taxon>
        <taxon>Actinomycetes</taxon>
        <taxon>Micromonosporales</taxon>
        <taxon>Micromonosporaceae</taxon>
        <taxon>Dactylosporangium</taxon>
    </lineage>
</organism>
<dbReference type="Gene3D" id="3.40.50.620">
    <property type="entry name" value="HUPs"/>
    <property type="match status" value="2"/>
</dbReference>
<feature type="domain" description="UspA" evidence="2">
    <location>
        <begin position="6"/>
        <end position="140"/>
    </location>
</feature>
<dbReference type="SUPFAM" id="SSF52402">
    <property type="entry name" value="Adenine nucleotide alpha hydrolases-like"/>
    <property type="match status" value="2"/>
</dbReference>
<dbReference type="PANTHER" id="PTHR31964">
    <property type="entry name" value="ADENINE NUCLEOTIDE ALPHA HYDROLASES-LIKE SUPERFAMILY PROTEIN"/>
    <property type="match status" value="1"/>
</dbReference>
<proteinExistence type="inferred from homology"/>
<reference evidence="3 4" key="1">
    <citation type="journal article" date="2019" name="Int. J. Syst. Evol. Microbiol.">
        <title>The Global Catalogue of Microorganisms (GCM) 10K type strain sequencing project: providing services to taxonomists for standard genome sequencing and annotation.</title>
        <authorList>
            <consortium name="The Broad Institute Genomics Platform"/>
            <consortium name="The Broad Institute Genome Sequencing Center for Infectious Disease"/>
            <person name="Wu L."/>
            <person name="Ma J."/>
        </authorList>
    </citation>
    <scope>NUCLEOTIDE SEQUENCE [LARGE SCALE GENOMIC DNA]</scope>
    <source>
        <strain evidence="3 4">JCM 3272</strain>
    </source>
</reference>
<gene>
    <name evidence="3" type="ORF">GCM10010170_050560</name>
</gene>
<dbReference type="InterPro" id="IPR006015">
    <property type="entry name" value="Universal_stress_UspA"/>
</dbReference>
<dbReference type="Proteomes" id="UP001501444">
    <property type="component" value="Unassembled WGS sequence"/>
</dbReference>
<dbReference type="RefSeq" id="WP_344614974.1">
    <property type="nucleotide sequence ID" value="NZ_BAAARV010000040.1"/>
</dbReference>
<evidence type="ECO:0000256" key="1">
    <source>
        <dbReference type="ARBA" id="ARBA00008791"/>
    </source>
</evidence>
<evidence type="ECO:0000313" key="4">
    <source>
        <dbReference type="Proteomes" id="UP001501444"/>
    </source>
</evidence>
<name>A0ABN3GP81_9ACTN</name>
<keyword evidence="4" id="KW-1185">Reference proteome</keyword>
<dbReference type="Pfam" id="PF00582">
    <property type="entry name" value="Usp"/>
    <property type="match status" value="2"/>
</dbReference>
<dbReference type="PRINTS" id="PR01438">
    <property type="entry name" value="UNVRSLSTRESS"/>
</dbReference>
<dbReference type="PANTHER" id="PTHR31964:SF113">
    <property type="entry name" value="USPA DOMAIN-CONTAINING PROTEIN"/>
    <property type="match status" value="1"/>
</dbReference>
<sequence length="303" mass="31283">MDDGMVVVGADGGEPSLQAVRWAAAEAARRGAPLRVLLAYYWRTPLTAFAPAGELAETARRFADMLVADIAREASVAHPEVDVRAVAVPGHPAEVLLKAGGDAALLVLGTRGRHAATGAVLGSVSQQVAVHARCPVVVVRGRSDPTGDVLVGVDGSESSDRALAFAFDEARQRGCGVVAVRAIETPLAPVPVGASPLVYDTAEVQRALAEQAVEQVAGASKRCPDVRWECHGVAGDAADVLVERSQRAQLVVVGSRGHGGFAGLLLGSVGLRLLHRAHCPVLIAHLPSHGSHHDESGGQAAAR</sequence>
<dbReference type="EMBL" id="BAAARV010000040">
    <property type="protein sequence ID" value="GAA2357289.1"/>
    <property type="molecule type" value="Genomic_DNA"/>
</dbReference>